<protein>
    <submittedName>
        <fullName evidence="3">Uncharacterized protein</fullName>
    </submittedName>
</protein>
<sequence length="148" mass="15935">MKVSRRTLFLIVALTAGLEVAVEVNSVKTKSGQFSSGLGSEASQFSRQTLPGLTLEVQPDDDDEDDDLFPDELGASYEGVLSSMTSLSPEEMTAAEDNIFVPQEVPGAKEVSSINHYCESSGAETDTDRSTLLTHCGFWNEHSKTAVV</sequence>
<accession>A0A086JMG2</accession>
<feature type="signal peptide" evidence="2">
    <location>
        <begin position="1"/>
        <end position="21"/>
    </location>
</feature>
<feature type="compositionally biased region" description="Polar residues" evidence="1">
    <location>
        <begin position="33"/>
        <end position="51"/>
    </location>
</feature>
<evidence type="ECO:0000313" key="3">
    <source>
        <dbReference type="EMBL" id="KFG33330.1"/>
    </source>
</evidence>
<dbReference type="VEuPathDB" id="ToxoDB:TGP89_289870"/>
<keyword evidence="2" id="KW-0732">Signal</keyword>
<reference evidence="3 4" key="1">
    <citation type="submission" date="2014-03" db="EMBL/GenBank/DDBJ databases">
        <authorList>
            <person name="Sibley D."/>
            <person name="Venepally P."/>
            <person name="Karamycheva S."/>
            <person name="Hadjithomas M."/>
            <person name="Khan A."/>
            <person name="Brunk B."/>
            <person name="Roos D."/>
            <person name="Caler E."/>
            <person name="Lorenzi H."/>
        </authorList>
    </citation>
    <scope>NUCLEOTIDE SEQUENCE [LARGE SCALE GENOMIC DNA]</scope>
    <source>
        <strain evidence="4">p89</strain>
    </source>
</reference>
<feature type="compositionally biased region" description="Acidic residues" evidence="1">
    <location>
        <begin position="58"/>
        <end position="67"/>
    </location>
</feature>
<evidence type="ECO:0000256" key="2">
    <source>
        <dbReference type="SAM" id="SignalP"/>
    </source>
</evidence>
<gene>
    <name evidence="3" type="ORF">TGP89_289870</name>
</gene>
<dbReference type="EMBL" id="AEYI02001770">
    <property type="protein sequence ID" value="KFG33330.1"/>
    <property type="molecule type" value="Genomic_DNA"/>
</dbReference>
<dbReference type="OrthoDB" id="10311106at2759"/>
<comment type="caution">
    <text evidence="3">The sequence shown here is derived from an EMBL/GenBank/DDBJ whole genome shotgun (WGS) entry which is preliminary data.</text>
</comment>
<feature type="chain" id="PRO_5001808454" evidence="2">
    <location>
        <begin position="22"/>
        <end position="148"/>
    </location>
</feature>
<dbReference type="Proteomes" id="UP000028828">
    <property type="component" value="Unassembled WGS sequence"/>
</dbReference>
<feature type="region of interest" description="Disordered" evidence="1">
    <location>
        <begin position="33"/>
        <end position="67"/>
    </location>
</feature>
<dbReference type="AlphaFoldDB" id="A0A086JMG2"/>
<organism evidence="3 4">
    <name type="scientific">Toxoplasma gondii p89</name>
    <dbReference type="NCBI Taxonomy" id="943119"/>
    <lineage>
        <taxon>Eukaryota</taxon>
        <taxon>Sar</taxon>
        <taxon>Alveolata</taxon>
        <taxon>Apicomplexa</taxon>
        <taxon>Conoidasida</taxon>
        <taxon>Coccidia</taxon>
        <taxon>Eucoccidiorida</taxon>
        <taxon>Eimeriorina</taxon>
        <taxon>Sarcocystidae</taxon>
        <taxon>Toxoplasma</taxon>
    </lineage>
</organism>
<evidence type="ECO:0000313" key="4">
    <source>
        <dbReference type="Proteomes" id="UP000028828"/>
    </source>
</evidence>
<evidence type="ECO:0000256" key="1">
    <source>
        <dbReference type="SAM" id="MobiDB-lite"/>
    </source>
</evidence>
<proteinExistence type="predicted"/>
<name>A0A086JMG2_TOXGO</name>